<dbReference type="InterPro" id="IPR010622">
    <property type="entry name" value="FAST_Leu-rich"/>
</dbReference>
<comment type="caution">
    <text evidence="3">The sequence shown here is derived from an EMBL/GenBank/DDBJ whole genome shotgun (WGS) entry which is preliminary data.</text>
</comment>
<dbReference type="PROSITE" id="PS51286">
    <property type="entry name" value="RAP"/>
    <property type="match status" value="1"/>
</dbReference>
<evidence type="ECO:0000259" key="2">
    <source>
        <dbReference type="PROSITE" id="PS51286"/>
    </source>
</evidence>
<feature type="domain" description="RAP" evidence="2">
    <location>
        <begin position="487"/>
        <end position="545"/>
    </location>
</feature>
<keyword evidence="4" id="KW-1185">Reference proteome</keyword>
<organism evidence="3 4">
    <name type="scientific">Rhynocoris fuscipes</name>
    <dbReference type="NCBI Taxonomy" id="488301"/>
    <lineage>
        <taxon>Eukaryota</taxon>
        <taxon>Metazoa</taxon>
        <taxon>Ecdysozoa</taxon>
        <taxon>Arthropoda</taxon>
        <taxon>Hexapoda</taxon>
        <taxon>Insecta</taxon>
        <taxon>Pterygota</taxon>
        <taxon>Neoptera</taxon>
        <taxon>Paraneoptera</taxon>
        <taxon>Hemiptera</taxon>
        <taxon>Heteroptera</taxon>
        <taxon>Panheteroptera</taxon>
        <taxon>Cimicomorpha</taxon>
        <taxon>Reduviidae</taxon>
        <taxon>Harpactorinae</taxon>
        <taxon>Harpactorini</taxon>
        <taxon>Rhynocoris</taxon>
    </lineage>
</organism>
<reference evidence="3 4" key="1">
    <citation type="submission" date="2022-12" db="EMBL/GenBank/DDBJ databases">
        <title>Chromosome-level genome assembly of true bugs.</title>
        <authorList>
            <person name="Ma L."/>
            <person name="Li H."/>
        </authorList>
    </citation>
    <scope>NUCLEOTIDE SEQUENCE [LARGE SCALE GENOMIC DNA]</scope>
    <source>
        <strain evidence="3">Lab_2022b</strain>
    </source>
</reference>
<feature type="compositionally biased region" description="Polar residues" evidence="1">
    <location>
        <begin position="21"/>
        <end position="41"/>
    </location>
</feature>
<gene>
    <name evidence="3" type="ORF">O3M35_001034</name>
</gene>
<evidence type="ECO:0000313" key="3">
    <source>
        <dbReference type="EMBL" id="KAK9512658.1"/>
    </source>
</evidence>
<name>A0AAW1DSR8_9HEMI</name>
<protein>
    <recommendedName>
        <fullName evidence="2">RAP domain-containing protein</fullName>
    </recommendedName>
</protein>
<dbReference type="Pfam" id="PF06743">
    <property type="entry name" value="FAST_1"/>
    <property type="match status" value="1"/>
</dbReference>
<sequence length="599" mass="67171">MLRTSNLRSIYSALKKIRSSSTVSPTYPGTVENSNPTTSDQARPFSNDRVSNSKKLKSTMVAAVFDSLKNPDNKAETTDERILDCTTPEELLTLSHKTSVNKKQALKIVTTLAEWSVNGNADMSKIETDPRFVSLCQLLGRSSNGTEKYRTTEQPKQTIKDKHGDLSIVENISKNNQAAKLVSTFTESQMIEVLSSLAVQRKRSLPLLKTLASNIADLQNRIDIKKSADILYALSVLNFPDEVVLEKISNDLIETIPCCEKSAVIGSICTSLGRLRYRDDRVLDCLSEWIITHENLCRSQEFVSILITLAIVNHLPPSSKFFDLITSKLSDEDLPSTTWLDVVWSLVTLGKATSEHYQSVLSQRFVQRILSSHGDNSSSAWKKKLLNVNGAAKYCNEYKGPVLENDSEVNVVPLVRSKEKQLMVNSVLDAISNILPSAAYLRNNIDSGMGFLIDGECRFDAKMTPYPLVDKKTRLPIIYKPGKSQKVAIMCWDYHDNTRGKVGLTGANVLNIDLLSKAGYRVLSINYNEYNTKDKLSDRIVYIQENLKKTIKPLRTICVIFTKSGHKFWKLRCWTECFCDSSSVKDAEYCFILHNCSAV</sequence>
<accession>A0AAW1DSR8</accession>
<dbReference type="AlphaFoldDB" id="A0AAW1DSR8"/>
<dbReference type="EMBL" id="JAPXFL010000001">
    <property type="protein sequence ID" value="KAK9512658.1"/>
    <property type="molecule type" value="Genomic_DNA"/>
</dbReference>
<evidence type="ECO:0000313" key="4">
    <source>
        <dbReference type="Proteomes" id="UP001461498"/>
    </source>
</evidence>
<feature type="region of interest" description="Disordered" evidence="1">
    <location>
        <begin position="21"/>
        <end position="52"/>
    </location>
</feature>
<dbReference type="InterPro" id="IPR013584">
    <property type="entry name" value="RAP"/>
</dbReference>
<dbReference type="Proteomes" id="UP001461498">
    <property type="component" value="Unassembled WGS sequence"/>
</dbReference>
<proteinExistence type="predicted"/>
<evidence type="ECO:0000256" key="1">
    <source>
        <dbReference type="SAM" id="MobiDB-lite"/>
    </source>
</evidence>
<dbReference type="InterPro" id="IPR013579">
    <property type="entry name" value="FAST_2"/>
</dbReference>
<dbReference type="Pfam" id="PF08368">
    <property type="entry name" value="FAST_2"/>
    <property type="match status" value="1"/>
</dbReference>
<dbReference type="GO" id="GO:0044528">
    <property type="term" value="P:regulation of mitochondrial mRNA stability"/>
    <property type="evidence" value="ECO:0007669"/>
    <property type="project" value="InterPro"/>
</dbReference>